<evidence type="ECO:0000313" key="4">
    <source>
        <dbReference type="EMBL" id="WOL00651.1"/>
    </source>
</evidence>
<dbReference type="AlphaFoldDB" id="A0AAQ3Q6E6"/>
<organism evidence="4 5">
    <name type="scientific">Canna indica</name>
    <name type="common">Indian-shot</name>
    <dbReference type="NCBI Taxonomy" id="4628"/>
    <lineage>
        <taxon>Eukaryota</taxon>
        <taxon>Viridiplantae</taxon>
        <taxon>Streptophyta</taxon>
        <taxon>Embryophyta</taxon>
        <taxon>Tracheophyta</taxon>
        <taxon>Spermatophyta</taxon>
        <taxon>Magnoliopsida</taxon>
        <taxon>Liliopsida</taxon>
        <taxon>Zingiberales</taxon>
        <taxon>Cannaceae</taxon>
        <taxon>Canna</taxon>
    </lineage>
</organism>
<dbReference type="PANTHER" id="PTHR22849">
    <property type="entry name" value="WDSAM1 PROTEIN"/>
    <property type="match status" value="1"/>
</dbReference>
<dbReference type="EMBL" id="CP136892">
    <property type="protein sequence ID" value="WOL00651.1"/>
    <property type="molecule type" value="Genomic_DNA"/>
</dbReference>
<keyword evidence="1 2" id="KW-0833">Ubl conjugation pathway</keyword>
<sequence>MFHVVTAAVENSDFAAFCSCEEAHRPLRVLTLYDDDVFKSLLEVLSDEISISTKLSSSLLDVLEIVAASKKNRLKAIEAGAARVLVELLLEVNRHSCEKALLLLKRLCERAEWRRALVEHEMGVAAVSKKMLRVSEVANKLGVKILPEVATKLGVD</sequence>
<dbReference type="InterPro" id="IPR011989">
    <property type="entry name" value="ARM-like"/>
</dbReference>
<dbReference type="SUPFAM" id="SSF48371">
    <property type="entry name" value="ARM repeat"/>
    <property type="match status" value="1"/>
</dbReference>
<evidence type="ECO:0000259" key="3">
    <source>
        <dbReference type="Pfam" id="PF25598"/>
    </source>
</evidence>
<dbReference type="InterPro" id="IPR058678">
    <property type="entry name" value="ARM_PUB"/>
</dbReference>
<gene>
    <name evidence="4" type="ORF">Cni_G09364</name>
</gene>
<evidence type="ECO:0000313" key="5">
    <source>
        <dbReference type="Proteomes" id="UP001327560"/>
    </source>
</evidence>
<dbReference type="GO" id="GO:0061630">
    <property type="term" value="F:ubiquitin protein ligase activity"/>
    <property type="evidence" value="ECO:0007669"/>
    <property type="project" value="UniProtKB-UniRule"/>
</dbReference>
<comment type="catalytic activity">
    <reaction evidence="2">
        <text>S-ubiquitinyl-[E2 ubiquitin-conjugating enzyme]-L-cysteine + [acceptor protein]-L-lysine = [E2 ubiquitin-conjugating enzyme]-L-cysteine + N(6)-ubiquitinyl-[acceptor protein]-L-lysine.</text>
        <dbReference type="EC" id="2.3.2.27"/>
    </reaction>
</comment>
<dbReference type="Proteomes" id="UP001327560">
    <property type="component" value="Chromosome 3"/>
</dbReference>
<dbReference type="Pfam" id="PF25598">
    <property type="entry name" value="ARM_PUB"/>
    <property type="match status" value="1"/>
</dbReference>
<evidence type="ECO:0000256" key="2">
    <source>
        <dbReference type="RuleBase" id="RU369093"/>
    </source>
</evidence>
<reference evidence="4 5" key="1">
    <citation type="submission" date="2023-10" db="EMBL/GenBank/DDBJ databases">
        <title>Chromosome-scale genome assembly provides insights into flower coloration mechanisms of Canna indica.</title>
        <authorList>
            <person name="Li C."/>
        </authorList>
    </citation>
    <scope>NUCLEOTIDE SEQUENCE [LARGE SCALE GENOMIC DNA]</scope>
    <source>
        <tissue evidence="4">Flower</tissue>
    </source>
</reference>
<dbReference type="Gene3D" id="1.25.10.10">
    <property type="entry name" value="Leucine-rich Repeat Variant"/>
    <property type="match status" value="1"/>
</dbReference>
<evidence type="ECO:0000256" key="1">
    <source>
        <dbReference type="ARBA" id="ARBA00022786"/>
    </source>
</evidence>
<name>A0AAQ3Q6E6_9LILI</name>
<dbReference type="PANTHER" id="PTHR22849:SF23">
    <property type="entry name" value="U-BOX DOMAIN-CONTAINING PROTEIN"/>
    <property type="match status" value="1"/>
</dbReference>
<comment type="function">
    <text evidence="2">Functions as an E3 ubiquitin ligase.</text>
</comment>
<proteinExistence type="predicted"/>
<comment type="pathway">
    <text evidence="2">Protein modification; protein ubiquitination.</text>
</comment>
<keyword evidence="2" id="KW-0808">Transferase</keyword>
<dbReference type="EC" id="2.3.2.27" evidence="2"/>
<keyword evidence="5" id="KW-1185">Reference proteome</keyword>
<protein>
    <recommendedName>
        <fullName evidence="2 3">U-box domain-containing protein</fullName>
        <ecNumber evidence="2">2.3.2.27</ecNumber>
    </recommendedName>
    <alternativeName>
        <fullName evidence="2">RING-type E3 ubiquitin transferase PUB</fullName>
    </alternativeName>
</protein>
<dbReference type="InterPro" id="IPR016024">
    <property type="entry name" value="ARM-type_fold"/>
</dbReference>
<accession>A0AAQ3Q6E6</accession>
<feature type="domain" description="U-box" evidence="3">
    <location>
        <begin position="28"/>
        <end position="149"/>
    </location>
</feature>
<dbReference type="GO" id="GO:0016567">
    <property type="term" value="P:protein ubiquitination"/>
    <property type="evidence" value="ECO:0007669"/>
    <property type="project" value="UniProtKB-UniRule"/>
</dbReference>
<dbReference type="InterPro" id="IPR045185">
    <property type="entry name" value="PUB22/23/24-like"/>
</dbReference>